<evidence type="ECO:0000313" key="1">
    <source>
        <dbReference type="EMBL" id="TNV82911.1"/>
    </source>
</evidence>
<keyword evidence="2" id="KW-1185">Reference proteome</keyword>
<proteinExistence type="predicted"/>
<comment type="caution">
    <text evidence="1">The sequence shown here is derived from an EMBL/GenBank/DDBJ whole genome shotgun (WGS) entry which is preliminary data.</text>
</comment>
<sequence>MSKPSLFLSCITQFVELHIRRSYPYITVEYLPRQHRSLLFYLSQPKCSFLHAKEQLIFDAFDVVLECPLMVAPALHECVKVVVMHAREGLVDAFHLVSHAFDALVELCTLVNQGLS</sequence>
<dbReference type="AlphaFoldDB" id="A0A8J8T641"/>
<protein>
    <submittedName>
        <fullName evidence="1">Uncharacterized protein</fullName>
    </submittedName>
</protein>
<name>A0A8J8T641_HALGN</name>
<gene>
    <name evidence="1" type="ORF">FGO68_gene17059</name>
</gene>
<dbReference type="EMBL" id="RRYP01004374">
    <property type="protein sequence ID" value="TNV82911.1"/>
    <property type="molecule type" value="Genomic_DNA"/>
</dbReference>
<dbReference type="Proteomes" id="UP000785679">
    <property type="component" value="Unassembled WGS sequence"/>
</dbReference>
<accession>A0A8J8T641</accession>
<reference evidence="1" key="1">
    <citation type="submission" date="2019-06" db="EMBL/GenBank/DDBJ databases">
        <authorList>
            <person name="Zheng W."/>
        </authorList>
    </citation>
    <scope>NUCLEOTIDE SEQUENCE</scope>
    <source>
        <strain evidence="1">QDHG01</strain>
    </source>
</reference>
<organism evidence="1 2">
    <name type="scientific">Halteria grandinella</name>
    <dbReference type="NCBI Taxonomy" id="5974"/>
    <lineage>
        <taxon>Eukaryota</taxon>
        <taxon>Sar</taxon>
        <taxon>Alveolata</taxon>
        <taxon>Ciliophora</taxon>
        <taxon>Intramacronucleata</taxon>
        <taxon>Spirotrichea</taxon>
        <taxon>Stichotrichia</taxon>
        <taxon>Sporadotrichida</taxon>
        <taxon>Halteriidae</taxon>
        <taxon>Halteria</taxon>
    </lineage>
</organism>
<evidence type="ECO:0000313" key="2">
    <source>
        <dbReference type="Proteomes" id="UP000785679"/>
    </source>
</evidence>